<dbReference type="PROSITE" id="PS50994">
    <property type="entry name" value="INTEGRASE"/>
    <property type="match status" value="1"/>
</dbReference>
<keyword evidence="4" id="KW-0255">Endonuclease</keyword>
<dbReference type="Pfam" id="PF17921">
    <property type="entry name" value="Integrase_H2C2"/>
    <property type="match status" value="1"/>
</dbReference>
<dbReference type="Gene3D" id="2.40.70.10">
    <property type="entry name" value="Acid Proteases"/>
    <property type="match status" value="1"/>
</dbReference>
<feature type="compositionally biased region" description="Basic and acidic residues" evidence="5">
    <location>
        <begin position="1501"/>
        <end position="1515"/>
    </location>
</feature>
<evidence type="ECO:0000256" key="6">
    <source>
        <dbReference type="SAM" id="SignalP"/>
    </source>
</evidence>
<dbReference type="EMBL" id="JABANP010000170">
    <property type="protein sequence ID" value="KAF4687885.1"/>
    <property type="molecule type" value="Genomic_DNA"/>
</dbReference>
<feature type="compositionally biased region" description="Low complexity" evidence="5">
    <location>
        <begin position="1516"/>
        <end position="1527"/>
    </location>
</feature>
<evidence type="ECO:0000313" key="8">
    <source>
        <dbReference type="EMBL" id="KAF4687885.1"/>
    </source>
</evidence>
<dbReference type="OrthoDB" id="427924at2759"/>
<keyword evidence="4" id="KW-0378">Hydrolase</keyword>
<dbReference type="GO" id="GO:0015074">
    <property type="term" value="P:DNA integration"/>
    <property type="evidence" value="ECO:0007669"/>
    <property type="project" value="InterPro"/>
</dbReference>
<dbReference type="InterPro" id="IPR021109">
    <property type="entry name" value="Peptidase_aspartic_dom_sf"/>
</dbReference>
<feature type="domain" description="Integrase catalytic" evidence="7">
    <location>
        <begin position="1183"/>
        <end position="1352"/>
    </location>
</feature>
<evidence type="ECO:0000256" key="3">
    <source>
        <dbReference type="ARBA" id="ARBA00022722"/>
    </source>
</evidence>
<feature type="region of interest" description="Disordered" evidence="5">
    <location>
        <begin position="1485"/>
        <end position="1532"/>
    </location>
</feature>
<dbReference type="GO" id="GO:0003676">
    <property type="term" value="F:nucleic acid binding"/>
    <property type="evidence" value="ECO:0007669"/>
    <property type="project" value="InterPro"/>
</dbReference>
<keyword evidence="3" id="KW-0540">Nuclease</keyword>
<dbReference type="PANTHER" id="PTHR37984:SF5">
    <property type="entry name" value="PROTEIN NYNRIN-LIKE"/>
    <property type="match status" value="1"/>
</dbReference>
<dbReference type="InterPro" id="IPR012337">
    <property type="entry name" value="RNaseH-like_sf"/>
</dbReference>
<evidence type="ECO:0000256" key="2">
    <source>
        <dbReference type="ARBA" id="ARBA00022695"/>
    </source>
</evidence>
<dbReference type="SUPFAM" id="SSF53098">
    <property type="entry name" value="Ribonuclease H-like"/>
    <property type="match status" value="1"/>
</dbReference>
<feature type="region of interest" description="Disordered" evidence="5">
    <location>
        <begin position="987"/>
        <end position="1033"/>
    </location>
</feature>
<dbReference type="InterPro" id="IPR001584">
    <property type="entry name" value="Integrase_cat-core"/>
</dbReference>
<name>A0A7J6NVR1_PEROL</name>
<keyword evidence="2" id="KW-0548">Nucleotidyltransferase</keyword>
<evidence type="ECO:0000313" key="9">
    <source>
        <dbReference type="Proteomes" id="UP000541610"/>
    </source>
</evidence>
<dbReference type="InterPro" id="IPR050951">
    <property type="entry name" value="Retrovirus_Pol_polyprotein"/>
</dbReference>
<organism evidence="8 9">
    <name type="scientific">Perkinsus olseni</name>
    <name type="common">Perkinsus atlanticus</name>
    <dbReference type="NCBI Taxonomy" id="32597"/>
    <lineage>
        <taxon>Eukaryota</taxon>
        <taxon>Sar</taxon>
        <taxon>Alveolata</taxon>
        <taxon>Perkinsozoa</taxon>
        <taxon>Perkinsea</taxon>
        <taxon>Perkinsida</taxon>
        <taxon>Perkinsidae</taxon>
        <taxon>Perkinsus</taxon>
    </lineage>
</organism>
<accession>A0A7J6NVR1</accession>
<sequence length="1558" mass="170889">MAPLVVLAAAKTLLARVSELASWPNRTYPPVSAPSVHAHMVVPEKRTVPLFESAPVKNGRRPGKGEGKGKSKNGVKGEKKTDSAVESSSSSSSSSPNVTIDGLIGPEESLPEIYSLETSICNAGVQSANGLRGVKVQSAIPAQLLTRDPDGNLKSSAKVLIRTLWDSGASGNFLRYDAVERILGRPPVCGTPTTSATLADGSSIQAVGISRLKLHTPKCTATVVAFVVKELTTPLVLGTPGLRALGARLDFLENGTVSISTGNKTSSSSTSDATTREPCPVASITVQSDVDECLTSTGFIGIGAEDILPLDSAPGLYHQWLHKHSLQPSSSLNFIDLLTADDPVQEQPRKVSYPVSKRPPVVPVGGGLPAHKCIHIDVLRDGRYAVNFGLCQEGLKDFSGRGWKAAVARAAKASNRLSPDKQRQVDEAISRLLASGYVAFMTLKDTSRPPPPRVINNLYCGNALVKDSYVTADTHLRERLPSFIGAQFVFKDSPTTPCRIVYDCRPTNGVLVTPTVTRWCLHKHSSSLQPAGHDPHFQCDLLYSTATTFNPIKASSSTNSRHLGYGSLWVGSPSGGALELATAHVALEAEEVLSLLQPPPSRDYDPLKDCPALPSIYHTTDYDYARPALEACFSKVHDAREVQLLRKLSSELTWRDYVDDWAIMGHHFLQAVHGRTVLSSCANSHKFTFPPSKMTVSGRRYLLSLSVSTATKRMASQVLAGLYDPLGKFLEANLHARLIWRKAVLSVKESAPGESSAASWDRQLSPQAIDEVNDWITQLHKLQPVPRYVPVRPGPLLESDDELNHACEILISCDASGVAWCVETRSRLNCLPVSPRLRARGGLFPQTTTGSDYALTTPRKELHALYQACKEAYSLYSSCNLAPSMGSRITVLTDSLINLQRLQWIGTKNEEEVLSGLRRRHKTIHDVDKLLSIRELLLRVTLPIKVVHIPSEVNLADPGSRCKPHGPDGTVLKLLASILDSPNQRPTYVPVSLSTTTSGEEEDLPAGSHLCPLSPRAGPLPVPLPEDPSQQVPRLSDEDTQALDSLINESVKQDRTFEAIRLFLSSGTVSPPFSRERLRRASAQYEVDQNGTLYRTVLQRADGSIVKQRVVGEDRALLLKLVGSTHINHHHLGARQLMLKVKEEYHFKNLPSVVRRCVRLCRPCSRANAVRKFNSSAGAHNVQDLKPLQVIGVDIYLPNLKDPSEKVYQKEYSGCLVVTCLATSFQRIHLLKGSVTTKSVCEGLTLLFNNSIWPSVLVSDSASCFSSKEMLRWCKLRGLVHLFSPPYAAALSRWERSHREITRCLRCCACDTHFFGGKPWFDIVSDVVSNLNHLPYSEDCWITPAMLCFGFFDPGDFYRPTDSLDQLAERLVANESRSAVQRQREQAQSNYKLRMVDYFRHWTAYRERSRARVLSAHGRPCDLKKGDLVYHLVDSPKAKLSSRVLGPFTVTEIESGKATAVLSGFNGSSSRAWVSNLIRVPKDDVFSSHPASTPSSSTEESSEHFQDFLDGDKEGSSSSSSPPTRSSTSKDKPLVSLKPYEWSLDNFPPFVVLPPPPR</sequence>
<protein>
    <recommendedName>
        <fullName evidence="7">Integrase catalytic domain-containing protein</fullName>
    </recommendedName>
</protein>
<keyword evidence="6" id="KW-0732">Signal</keyword>
<feature type="signal peptide" evidence="6">
    <location>
        <begin position="1"/>
        <end position="15"/>
    </location>
</feature>
<feature type="compositionally biased region" description="Basic and acidic residues" evidence="5">
    <location>
        <begin position="63"/>
        <end position="83"/>
    </location>
</feature>
<evidence type="ECO:0000256" key="1">
    <source>
        <dbReference type="ARBA" id="ARBA00022679"/>
    </source>
</evidence>
<evidence type="ECO:0000259" key="7">
    <source>
        <dbReference type="PROSITE" id="PS50994"/>
    </source>
</evidence>
<reference evidence="8 9" key="1">
    <citation type="submission" date="2020-04" db="EMBL/GenBank/DDBJ databases">
        <title>Perkinsus olseni comparative genomics.</title>
        <authorList>
            <person name="Bogema D.R."/>
        </authorList>
    </citation>
    <scope>NUCLEOTIDE SEQUENCE [LARGE SCALE GENOMIC DNA]</scope>
    <source>
        <strain evidence="8">00978-12</strain>
    </source>
</reference>
<dbReference type="CDD" id="cd00303">
    <property type="entry name" value="retropepsin_like"/>
    <property type="match status" value="1"/>
</dbReference>
<gene>
    <name evidence="8" type="ORF">FOZ60_003445</name>
</gene>
<dbReference type="GO" id="GO:0004519">
    <property type="term" value="F:endonuclease activity"/>
    <property type="evidence" value="ECO:0007669"/>
    <property type="project" value="UniProtKB-KW"/>
</dbReference>
<feature type="compositionally biased region" description="Low complexity" evidence="5">
    <location>
        <begin position="1487"/>
        <end position="1499"/>
    </location>
</feature>
<dbReference type="InterPro" id="IPR041588">
    <property type="entry name" value="Integrase_H2C2"/>
</dbReference>
<dbReference type="InterPro" id="IPR036397">
    <property type="entry name" value="RNaseH_sf"/>
</dbReference>
<dbReference type="PANTHER" id="PTHR37984">
    <property type="entry name" value="PROTEIN CBG26694"/>
    <property type="match status" value="1"/>
</dbReference>
<feature type="region of interest" description="Disordered" evidence="5">
    <location>
        <begin position="51"/>
        <end position="102"/>
    </location>
</feature>
<evidence type="ECO:0000256" key="4">
    <source>
        <dbReference type="ARBA" id="ARBA00022759"/>
    </source>
</evidence>
<feature type="compositionally biased region" description="Polar residues" evidence="5">
    <location>
        <begin position="987"/>
        <end position="998"/>
    </location>
</feature>
<evidence type="ECO:0000256" key="5">
    <source>
        <dbReference type="SAM" id="MobiDB-lite"/>
    </source>
</evidence>
<dbReference type="Gene3D" id="3.30.420.10">
    <property type="entry name" value="Ribonuclease H-like superfamily/Ribonuclease H"/>
    <property type="match status" value="1"/>
</dbReference>
<feature type="chain" id="PRO_5029578637" description="Integrase catalytic domain-containing protein" evidence="6">
    <location>
        <begin position="16"/>
        <end position="1558"/>
    </location>
</feature>
<keyword evidence="1" id="KW-0808">Transferase</keyword>
<dbReference type="GO" id="GO:0016779">
    <property type="term" value="F:nucleotidyltransferase activity"/>
    <property type="evidence" value="ECO:0007669"/>
    <property type="project" value="UniProtKB-KW"/>
</dbReference>
<dbReference type="Proteomes" id="UP000541610">
    <property type="component" value="Unassembled WGS sequence"/>
</dbReference>
<proteinExistence type="predicted"/>
<comment type="caution">
    <text evidence="8">The sequence shown here is derived from an EMBL/GenBank/DDBJ whole genome shotgun (WGS) entry which is preliminary data.</text>
</comment>